<evidence type="ECO:0000313" key="4">
    <source>
        <dbReference type="EMBL" id="PQK13102.1"/>
    </source>
</evidence>
<organism evidence="4 5">
    <name type="scientific">Beauveria bassiana</name>
    <name type="common">White muscardine disease fungus</name>
    <name type="synonym">Tritirachium shiotae</name>
    <dbReference type="NCBI Taxonomy" id="176275"/>
    <lineage>
        <taxon>Eukaryota</taxon>
        <taxon>Fungi</taxon>
        <taxon>Dikarya</taxon>
        <taxon>Ascomycota</taxon>
        <taxon>Pezizomycotina</taxon>
        <taxon>Sordariomycetes</taxon>
        <taxon>Hypocreomycetidae</taxon>
        <taxon>Hypocreales</taxon>
        <taxon>Cordycipitaceae</taxon>
        <taxon>Beauveria</taxon>
    </lineage>
</organism>
<evidence type="ECO:0000256" key="2">
    <source>
        <dbReference type="SAM" id="MobiDB-lite"/>
    </source>
</evidence>
<dbReference type="SUPFAM" id="SSF46565">
    <property type="entry name" value="Chaperone J-domain"/>
    <property type="match status" value="1"/>
</dbReference>
<dbReference type="CDD" id="cd06257">
    <property type="entry name" value="DnaJ"/>
    <property type="match status" value="1"/>
</dbReference>
<dbReference type="InterPro" id="IPR018253">
    <property type="entry name" value="DnaJ_domain_CS"/>
</dbReference>
<feature type="region of interest" description="Disordered" evidence="2">
    <location>
        <begin position="72"/>
        <end position="98"/>
    </location>
</feature>
<reference evidence="4 5" key="1">
    <citation type="submission" date="2016-07" db="EMBL/GenBank/DDBJ databases">
        <title>Comparative genomics of the entomopathogenic fungus Beauveria bassiana.</title>
        <authorList>
            <person name="Valero Jimenez C.A."/>
            <person name="Zwaan B.J."/>
            <person name="Van Kan J.A."/>
            <person name="Takken W."/>
            <person name="Debets A.J."/>
            <person name="Schoustra S.E."/>
            <person name="Koenraadt C.J."/>
        </authorList>
    </citation>
    <scope>NUCLEOTIDE SEQUENCE [LARGE SCALE GENOMIC DNA]</scope>
    <source>
        <strain evidence="4 5">ARSEF 8028</strain>
    </source>
</reference>
<dbReference type="PROSITE" id="PS00636">
    <property type="entry name" value="DNAJ_1"/>
    <property type="match status" value="1"/>
</dbReference>
<feature type="coiled-coil region" evidence="1">
    <location>
        <begin position="175"/>
        <end position="238"/>
    </location>
</feature>
<dbReference type="EMBL" id="JRHA01000004">
    <property type="protein sequence ID" value="PQK13102.1"/>
    <property type="molecule type" value="Genomic_DNA"/>
</dbReference>
<dbReference type="Gene3D" id="1.10.287.110">
    <property type="entry name" value="DnaJ domain"/>
    <property type="match status" value="1"/>
</dbReference>
<evidence type="ECO:0000313" key="5">
    <source>
        <dbReference type="Proteomes" id="UP000237441"/>
    </source>
</evidence>
<dbReference type="SMART" id="SM00271">
    <property type="entry name" value="DnaJ"/>
    <property type="match status" value="1"/>
</dbReference>
<dbReference type="InterPro" id="IPR036869">
    <property type="entry name" value="J_dom_sf"/>
</dbReference>
<dbReference type="InterPro" id="IPR001623">
    <property type="entry name" value="DnaJ_domain"/>
</dbReference>
<evidence type="ECO:0000259" key="3">
    <source>
        <dbReference type="PROSITE" id="PS50076"/>
    </source>
</evidence>
<sequence>MTNTYYEILQVEKSASESEIKAAFKRLARIHHPDKNSDSAEATARFQTLKNAYDVLIDPFQRRQYDRTLRPVGFGTRAPAPSEPPKSSFHHDSESKKKLDKRIAELGASLDQLQVQKSATDHDIWTEEELLAKLKIKLDNLNDEGEDEKAAGTASKGKRDFKLASWFTSGESAQVKEARARRAAERNAARTALQEQIEQATATIAGLRSRDEPLMAQIMKEMRELARLNIERESLARDK</sequence>
<proteinExistence type="predicted"/>
<dbReference type="AlphaFoldDB" id="A0A2S7YB81"/>
<accession>A0A2S7YB81</accession>
<feature type="domain" description="J" evidence="3">
    <location>
        <begin position="4"/>
        <end position="69"/>
    </location>
</feature>
<keyword evidence="1" id="KW-0175">Coiled coil</keyword>
<feature type="compositionally biased region" description="Basic and acidic residues" evidence="2">
    <location>
        <begin position="89"/>
        <end position="98"/>
    </location>
</feature>
<name>A0A2S7YB81_BEABA</name>
<protein>
    <recommendedName>
        <fullName evidence="3">J domain-containing protein</fullName>
    </recommendedName>
</protein>
<dbReference type="InterPro" id="IPR050817">
    <property type="entry name" value="DjlA_DnaK_co-chaperone"/>
</dbReference>
<dbReference type="OrthoDB" id="10250354at2759"/>
<dbReference type="Pfam" id="PF00226">
    <property type="entry name" value="DnaJ"/>
    <property type="match status" value="1"/>
</dbReference>
<dbReference type="Proteomes" id="UP000237441">
    <property type="component" value="Unassembled WGS sequence"/>
</dbReference>
<dbReference type="PRINTS" id="PR00625">
    <property type="entry name" value="JDOMAIN"/>
</dbReference>
<dbReference type="PROSITE" id="PS50076">
    <property type="entry name" value="DNAJ_2"/>
    <property type="match status" value="1"/>
</dbReference>
<gene>
    <name evidence="4" type="ORF">BB8028_0004g00340</name>
</gene>
<evidence type="ECO:0000256" key="1">
    <source>
        <dbReference type="SAM" id="Coils"/>
    </source>
</evidence>
<dbReference type="PANTHER" id="PTHR24074">
    <property type="entry name" value="CO-CHAPERONE PROTEIN DJLA"/>
    <property type="match status" value="1"/>
</dbReference>
<comment type="caution">
    <text evidence="4">The sequence shown here is derived from an EMBL/GenBank/DDBJ whole genome shotgun (WGS) entry which is preliminary data.</text>
</comment>